<dbReference type="Pfam" id="PF01370">
    <property type="entry name" value="Epimerase"/>
    <property type="match status" value="1"/>
</dbReference>
<dbReference type="OrthoDB" id="285016at2"/>
<protein>
    <recommendedName>
        <fullName evidence="2">NAD-dependent epimerase/dehydratase domain-containing protein</fullName>
    </recommendedName>
</protein>
<proteinExistence type="predicted"/>
<dbReference type="SUPFAM" id="SSF51735">
    <property type="entry name" value="NAD(P)-binding Rossmann-fold domains"/>
    <property type="match status" value="1"/>
</dbReference>
<dbReference type="Gene3D" id="3.40.50.720">
    <property type="entry name" value="NAD(P)-binding Rossmann-like Domain"/>
    <property type="match status" value="1"/>
</dbReference>
<gene>
    <name evidence="3" type="ORF">BST27_07505</name>
</gene>
<dbReference type="InterPro" id="IPR051783">
    <property type="entry name" value="NAD(P)-dependent_oxidoreduct"/>
</dbReference>
<sequence>MSADTPRRPRVAVTGASGFIGGRAADHLERAGYHVWRFGRRPAERIPEAQRSRYRSWDIEAGPLEDAPEVDAVVHSAGMVDDWGTYEPFRRGNVDGTRHVLATWPEARIVHISSASVYDPRAHHSCVREAEADPANGEDTKQVRWLNAYGRTKREAENLVTAEAADRSIILRPHAVYGPGDTTLLPRLLRRFRFGRLMMVGEPGDRISLTHVDNLAWAIALAIESDATGAFNIADPTAATKQELLTTALRRVGRPERIFYIPGGAAWAFANVADATHLYGRLPRPIVTRYQLSHLLHDFVYDLTKARDELDYVDPPFDSPSGLETIDPIVSTSMTASLRRSLSRSRAAHRRTPISAGSSQ</sequence>
<organism evidence="3 4">
    <name type="scientific">Mycobacterium intermedium</name>
    <dbReference type="NCBI Taxonomy" id="28445"/>
    <lineage>
        <taxon>Bacteria</taxon>
        <taxon>Bacillati</taxon>
        <taxon>Actinomycetota</taxon>
        <taxon>Actinomycetes</taxon>
        <taxon>Mycobacteriales</taxon>
        <taxon>Mycobacteriaceae</taxon>
        <taxon>Mycobacterium</taxon>
        <taxon>Mycobacterium simiae complex</taxon>
    </lineage>
</organism>
<dbReference type="InterPro" id="IPR036291">
    <property type="entry name" value="NAD(P)-bd_dom_sf"/>
</dbReference>
<feature type="compositionally biased region" description="Basic residues" evidence="1">
    <location>
        <begin position="341"/>
        <end position="352"/>
    </location>
</feature>
<dbReference type="PANTHER" id="PTHR48079:SF6">
    <property type="entry name" value="NAD(P)-BINDING DOMAIN-CONTAINING PROTEIN-RELATED"/>
    <property type="match status" value="1"/>
</dbReference>
<feature type="domain" description="NAD-dependent epimerase/dehydratase" evidence="2">
    <location>
        <begin position="11"/>
        <end position="234"/>
    </location>
</feature>
<dbReference type="EMBL" id="MVHT01000014">
    <property type="protein sequence ID" value="ORB08238.1"/>
    <property type="molecule type" value="Genomic_DNA"/>
</dbReference>
<comment type="caution">
    <text evidence="3">The sequence shown here is derived from an EMBL/GenBank/DDBJ whole genome shotgun (WGS) entry which is preliminary data.</text>
</comment>
<dbReference type="Proteomes" id="UP000192739">
    <property type="component" value="Unassembled WGS sequence"/>
</dbReference>
<dbReference type="STRING" id="28445.BHQ20_15290"/>
<evidence type="ECO:0000256" key="1">
    <source>
        <dbReference type="SAM" id="MobiDB-lite"/>
    </source>
</evidence>
<dbReference type="GO" id="GO:0005737">
    <property type="term" value="C:cytoplasm"/>
    <property type="evidence" value="ECO:0007669"/>
    <property type="project" value="TreeGrafter"/>
</dbReference>
<dbReference type="RefSeq" id="WP_069419981.1">
    <property type="nucleotide sequence ID" value="NZ_CBCRZH010000082.1"/>
</dbReference>
<evidence type="ECO:0000313" key="4">
    <source>
        <dbReference type="Proteomes" id="UP000192739"/>
    </source>
</evidence>
<dbReference type="AlphaFoldDB" id="A0A1E3SE84"/>
<feature type="region of interest" description="Disordered" evidence="1">
    <location>
        <begin position="341"/>
        <end position="360"/>
    </location>
</feature>
<name>A0A1E3SE84_MYCIE</name>
<dbReference type="PANTHER" id="PTHR48079">
    <property type="entry name" value="PROTEIN YEEZ"/>
    <property type="match status" value="1"/>
</dbReference>
<evidence type="ECO:0000259" key="2">
    <source>
        <dbReference type="Pfam" id="PF01370"/>
    </source>
</evidence>
<dbReference type="InterPro" id="IPR001509">
    <property type="entry name" value="Epimerase_deHydtase"/>
</dbReference>
<accession>A0A1E3SE84</accession>
<reference evidence="3 4" key="1">
    <citation type="submission" date="2017-02" db="EMBL/GenBank/DDBJ databases">
        <title>The new phylogeny of genus Mycobacterium.</title>
        <authorList>
            <person name="Tortoli E."/>
            <person name="Trovato A."/>
            <person name="Cirillo D.M."/>
        </authorList>
    </citation>
    <scope>NUCLEOTIDE SEQUENCE [LARGE SCALE GENOMIC DNA]</scope>
    <source>
        <strain evidence="3 4">DSM 44049</strain>
    </source>
</reference>
<keyword evidence="4" id="KW-1185">Reference proteome</keyword>
<dbReference type="GO" id="GO:0004029">
    <property type="term" value="F:aldehyde dehydrogenase (NAD+) activity"/>
    <property type="evidence" value="ECO:0007669"/>
    <property type="project" value="TreeGrafter"/>
</dbReference>
<evidence type="ECO:0000313" key="3">
    <source>
        <dbReference type="EMBL" id="ORB08238.1"/>
    </source>
</evidence>